<organism evidence="1 2">
    <name type="scientific">Shewanella denitrificans (strain OS217 / ATCC BAA-1090 / DSM 15013)</name>
    <dbReference type="NCBI Taxonomy" id="318161"/>
    <lineage>
        <taxon>Bacteria</taxon>
        <taxon>Pseudomonadati</taxon>
        <taxon>Pseudomonadota</taxon>
        <taxon>Gammaproteobacteria</taxon>
        <taxon>Alteromonadales</taxon>
        <taxon>Shewanellaceae</taxon>
        <taxon>Shewanella</taxon>
    </lineage>
</organism>
<dbReference type="RefSeq" id="WP_011495233.1">
    <property type="nucleotide sequence ID" value="NC_007954.1"/>
</dbReference>
<name>Q12R58_SHEDO</name>
<dbReference type="STRING" id="318161.Sden_0778"/>
<accession>Q12R58</accession>
<dbReference type="InterPro" id="IPR029058">
    <property type="entry name" value="AB_hydrolase_fold"/>
</dbReference>
<dbReference type="EMBL" id="CP000302">
    <property type="protein sequence ID" value="ABE54068.1"/>
    <property type="molecule type" value="Genomic_DNA"/>
</dbReference>
<proteinExistence type="predicted"/>
<dbReference type="HOGENOM" id="CLU_089350_0_0_6"/>
<keyword evidence="2" id="KW-1185">Reference proteome</keyword>
<dbReference type="KEGG" id="sdn:Sden_0778"/>
<dbReference type="eggNOG" id="COG0412">
    <property type="taxonomic scope" value="Bacteria"/>
</dbReference>
<dbReference type="SUPFAM" id="SSF53474">
    <property type="entry name" value="alpha/beta-Hydrolases"/>
    <property type="match status" value="1"/>
</dbReference>
<reference evidence="1 2" key="1">
    <citation type="submission" date="2006-03" db="EMBL/GenBank/DDBJ databases">
        <title>Complete sequence of Shewanella denitrificans OS217.</title>
        <authorList>
            <consortium name="US DOE Joint Genome Institute"/>
            <person name="Copeland A."/>
            <person name="Lucas S."/>
            <person name="Lapidus A."/>
            <person name="Barry K."/>
            <person name="Detter J.C."/>
            <person name="Glavina del Rio T."/>
            <person name="Hammon N."/>
            <person name="Israni S."/>
            <person name="Dalin E."/>
            <person name="Tice H."/>
            <person name="Pitluck S."/>
            <person name="Brettin T."/>
            <person name="Bruce D."/>
            <person name="Han C."/>
            <person name="Tapia R."/>
            <person name="Gilna P."/>
            <person name="Kiss H."/>
            <person name="Schmutz J."/>
            <person name="Larimer F."/>
            <person name="Land M."/>
            <person name="Hauser L."/>
            <person name="Kyrpides N."/>
            <person name="Lykidis A."/>
            <person name="Richardson P."/>
        </authorList>
    </citation>
    <scope>NUCLEOTIDE SEQUENCE [LARGE SCALE GENOMIC DNA]</scope>
    <source>
        <strain evidence="2">OS217 / ATCC BAA-1090 / DSM 15013</strain>
    </source>
</reference>
<evidence type="ECO:0008006" key="3">
    <source>
        <dbReference type="Google" id="ProtNLM"/>
    </source>
</evidence>
<dbReference type="AlphaFoldDB" id="Q12R58"/>
<protein>
    <recommendedName>
        <fullName evidence="3">Alpha/beta hydrolase</fullName>
    </recommendedName>
</protein>
<evidence type="ECO:0000313" key="2">
    <source>
        <dbReference type="Proteomes" id="UP000001982"/>
    </source>
</evidence>
<sequence length="180" mass="20179">MFYSHGFIVEGDDPTPISPLFGKYEFPKIKQALADDGYNLIAYHRPKNTEVKAFAKKLVRDVNLLIEKGVKPENITLLGFSRGGVITIRASHYLKSPKVRFGLLAACPRDIKDGAELRLYGRIYSMFETSDSVGSCQFLIVQSPQVTSFNEITISTGQGHGAFFRPIPEWIIPVKAWLNQ</sequence>
<gene>
    <name evidence="1" type="ordered locus">Sden_0778</name>
</gene>
<dbReference type="Proteomes" id="UP000001982">
    <property type="component" value="Chromosome"/>
</dbReference>
<evidence type="ECO:0000313" key="1">
    <source>
        <dbReference type="EMBL" id="ABE54068.1"/>
    </source>
</evidence>
<dbReference type="Gene3D" id="3.40.50.1820">
    <property type="entry name" value="alpha/beta hydrolase"/>
    <property type="match status" value="1"/>
</dbReference>